<organism evidence="1 2">
    <name type="scientific">Spodoptera exigua</name>
    <name type="common">Beet armyworm</name>
    <name type="synonym">Noctua fulgens</name>
    <dbReference type="NCBI Taxonomy" id="7107"/>
    <lineage>
        <taxon>Eukaryota</taxon>
        <taxon>Metazoa</taxon>
        <taxon>Ecdysozoa</taxon>
        <taxon>Arthropoda</taxon>
        <taxon>Hexapoda</taxon>
        <taxon>Insecta</taxon>
        <taxon>Pterygota</taxon>
        <taxon>Neoptera</taxon>
        <taxon>Endopterygota</taxon>
        <taxon>Lepidoptera</taxon>
        <taxon>Glossata</taxon>
        <taxon>Ditrysia</taxon>
        <taxon>Noctuoidea</taxon>
        <taxon>Noctuidae</taxon>
        <taxon>Amphipyrinae</taxon>
        <taxon>Spodoptera</taxon>
    </lineage>
</organism>
<dbReference type="OrthoDB" id="5949187at2759"/>
<evidence type="ECO:0000313" key="1">
    <source>
        <dbReference type="EMBL" id="KAH9645778.1"/>
    </source>
</evidence>
<name>A0A922MZS3_SPOEX</name>
<proteinExistence type="predicted"/>
<accession>A0A922MZS3</accession>
<evidence type="ECO:0000313" key="2">
    <source>
        <dbReference type="Proteomes" id="UP000814243"/>
    </source>
</evidence>
<dbReference type="GO" id="GO:0016020">
    <property type="term" value="C:membrane"/>
    <property type="evidence" value="ECO:0007669"/>
    <property type="project" value="TreeGrafter"/>
</dbReference>
<dbReference type="PANTHER" id="PTHR33539:SF1">
    <property type="entry name" value="UPF0764 PROTEIN C16ORF89"/>
    <property type="match status" value="1"/>
</dbReference>
<reference evidence="1" key="1">
    <citation type="journal article" date="2021" name="G3 (Bethesda)">
        <title>Genome and transcriptome analysis of the beet armyworm Spodoptera exigua reveals targets for pest control. .</title>
        <authorList>
            <person name="Simon S."/>
            <person name="Breeschoten T."/>
            <person name="Jansen H.J."/>
            <person name="Dirks R.P."/>
            <person name="Schranz M.E."/>
            <person name="Ros V.I.D."/>
        </authorList>
    </citation>
    <scope>NUCLEOTIDE SEQUENCE</scope>
    <source>
        <strain evidence="1">TB_SE_WUR_2020</strain>
    </source>
</reference>
<dbReference type="Proteomes" id="UP000814243">
    <property type="component" value="Unassembled WGS sequence"/>
</dbReference>
<dbReference type="EMBL" id="JACEFF010000011">
    <property type="protein sequence ID" value="KAH9645778.1"/>
    <property type="molecule type" value="Genomic_DNA"/>
</dbReference>
<gene>
    <name evidence="1" type="ORF">HF086_012505</name>
</gene>
<dbReference type="Pfam" id="PF15882">
    <property type="entry name" value="DUF4735"/>
    <property type="match status" value="1"/>
</dbReference>
<sequence>MNNIKLTKFHPCILISISIILMWNIIALNCDNNVERYQEILDDLPKDSDLEHYLAILERAVDFCVDNKFDVDINLDFGLFLTGVTLQQVLREKGQELPPEIVFRLEQLLLKYDEVKEIFNNDKDIISGIGMKSQLSYLIYNISAWPVPLEKFNLELLKRTNTYDENQLKEIYGQWETYINTITDYYNFNPPIEDSDQCVARLAFLPAYTQTRKPQTRCRLPAFCIKYSLEGDDFGYGLAHRLLLFIMAKYSRNCAVFAENVDKYKMGGFCSMLYVECQYIALNDFGMPDLFLEIIALCGLLGHAQFLTNSWMEILTACQTPDGYFNGNILGFEHSLNLKQKELMQHTTGVAVAAVANVIRYIAETHY</sequence>
<dbReference type="AlphaFoldDB" id="A0A922MZS3"/>
<protein>
    <submittedName>
        <fullName evidence="1">Uncharacterized protein</fullName>
    </submittedName>
</protein>
<dbReference type="InterPro" id="IPR031751">
    <property type="entry name" value="DUF4735"/>
</dbReference>
<dbReference type="PANTHER" id="PTHR33539">
    <property type="entry name" value="UPF0764 PROTEIN C16ORF89"/>
    <property type="match status" value="1"/>
</dbReference>
<comment type="caution">
    <text evidence="1">The sequence shown here is derived from an EMBL/GenBank/DDBJ whole genome shotgun (WGS) entry which is preliminary data.</text>
</comment>
<dbReference type="GO" id="GO:0005829">
    <property type="term" value="C:cytosol"/>
    <property type="evidence" value="ECO:0007669"/>
    <property type="project" value="TreeGrafter"/>
</dbReference>